<dbReference type="Pfam" id="PF01812">
    <property type="entry name" value="5-FTHF_cyc-lig"/>
    <property type="match status" value="1"/>
</dbReference>
<evidence type="ECO:0000256" key="4">
    <source>
        <dbReference type="PIRSR" id="PIRSR006806-1"/>
    </source>
</evidence>
<dbReference type="AlphaFoldDB" id="A0A2T0TII4"/>
<feature type="binding site" evidence="4">
    <location>
        <begin position="141"/>
        <end position="149"/>
    </location>
    <ligand>
        <name>ATP</name>
        <dbReference type="ChEBI" id="CHEBI:30616"/>
    </ligand>
</feature>
<keyword evidence="5" id="KW-0479">Metal-binding</keyword>
<dbReference type="SUPFAM" id="SSF100950">
    <property type="entry name" value="NagB/RpiA/CoA transferase-like"/>
    <property type="match status" value="1"/>
</dbReference>
<dbReference type="Proteomes" id="UP000238375">
    <property type="component" value="Unassembled WGS sequence"/>
</dbReference>
<dbReference type="OrthoDB" id="9801938at2"/>
<dbReference type="EC" id="6.3.3.2" evidence="5"/>
<name>A0A2T0TII4_9BACT</name>
<dbReference type="GO" id="GO:0046872">
    <property type="term" value="F:metal ion binding"/>
    <property type="evidence" value="ECO:0007669"/>
    <property type="project" value="UniProtKB-KW"/>
</dbReference>
<comment type="cofactor">
    <cofactor evidence="5">
        <name>Mg(2+)</name>
        <dbReference type="ChEBI" id="CHEBI:18420"/>
    </cofactor>
</comment>
<dbReference type="GO" id="GO:0035999">
    <property type="term" value="P:tetrahydrofolate interconversion"/>
    <property type="evidence" value="ECO:0007669"/>
    <property type="project" value="TreeGrafter"/>
</dbReference>
<evidence type="ECO:0000313" key="7">
    <source>
        <dbReference type="Proteomes" id="UP000238375"/>
    </source>
</evidence>
<evidence type="ECO:0000256" key="3">
    <source>
        <dbReference type="ARBA" id="ARBA00022840"/>
    </source>
</evidence>
<dbReference type="InterPro" id="IPR037171">
    <property type="entry name" value="NagB/RpiA_transferase-like"/>
</dbReference>
<dbReference type="Gene3D" id="3.40.50.10420">
    <property type="entry name" value="NagB/RpiA/CoA transferase-like"/>
    <property type="match status" value="1"/>
</dbReference>
<dbReference type="RefSeq" id="WP_106136315.1">
    <property type="nucleotide sequence ID" value="NZ_PVTE01000002.1"/>
</dbReference>
<dbReference type="PANTHER" id="PTHR23407:SF1">
    <property type="entry name" value="5-FORMYLTETRAHYDROFOLATE CYCLO-LIGASE"/>
    <property type="match status" value="1"/>
</dbReference>
<reference evidence="6 7" key="1">
    <citation type="submission" date="2018-03" db="EMBL/GenBank/DDBJ databases">
        <title>Genomic Encyclopedia of Archaeal and Bacterial Type Strains, Phase II (KMG-II): from individual species to whole genera.</title>
        <authorList>
            <person name="Goeker M."/>
        </authorList>
    </citation>
    <scope>NUCLEOTIDE SEQUENCE [LARGE SCALE GENOMIC DNA]</scope>
    <source>
        <strain evidence="6 7">DSM 28354</strain>
    </source>
</reference>
<organism evidence="6 7">
    <name type="scientific">Spirosoma oryzae</name>
    <dbReference type="NCBI Taxonomy" id="1469603"/>
    <lineage>
        <taxon>Bacteria</taxon>
        <taxon>Pseudomonadati</taxon>
        <taxon>Bacteroidota</taxon>
        <taxon>Cytophagia</taxon>
        <taxon>Cytophagales</taxon>
        <taxon>Cytophagaceae</taxon>
        <taxon>Spirosoma</taxon>
    </lineage>
</organism>
<evidence type="ECO:0000256" key="2">
    <source>
        <dbReference type="ARBA" id="ARBA00022741"/>
    </source>
</evidence>
<dbReference type="EMBL" id="PVTE01000002">
    <property type="protein sequence ID" value="PRY45456.1"/>
    <property type="molecule type" value="Genomic_DNA"/>
</dbReference>
<comment type="caution">
    <text evidence="6">The sequence shown here is derived from an EMBL/GenBank/DDBJ whole genome shotgun (WGS) entry which is preliminary data.</text>
</comment>
<keyword evidence="5" id="KW-0460">Magnesium</keyword>
<evidence type="ECO:0000313" key="6">
    <source>
        <dbReference type="EMBL" id="PRY45456.1"/>
    </source>
</evidence>
<sequence length="196" mass="22244">MSSTKAELRISYLANRKALSADELNRRNALLLTRFIDFVQQQTQTRSLQLVHTFLPIRRQNEVDTWPLIHWLWQYGVSTAVSVTDTETNQLMHYPLTADTVLTENKWGIPEPVIQAQPTIDPTAIDMVLVPLLAFDRQGHRVGYGKGYYDRFLASCRPDCLTVGLSLFESVERITDVSDTDVPLSHCLTPSATVLR</sequence>
<keyword evidence="6" id="KW-0436">Ligase</keyword>
<comment type="catalytic activity">
    <reaction evidence="5">
        <text>(6S)-5-formyl-5,6,7,8-tetrahydrofolate + ATP = (6R)-5,10-methenyltetrahydrofolate + ADP + phosphate</text>
        <dbReference type="Rhea" id="RHEA:10488"/>
        <dbReference type="ChEBI" id="CHEBI:30616"/>
        <dbReference type="ChEBI" id="CHEBI:43474"/>
        <dbReference type="ChEBI" id="CHEBI:57455"/>
        <dbReference type="ChEBI" id="CHEBI:57457"/>
        <dbReference type="ChEBI" id="CHEBI:456216"/>
        <dbReference type="EC" id="6.3.3.2"/>
    </reaction>
</comment>
<dbReference type="PIRSF" id="PIRSF006806">
    <property type="entry name" value="FTHF_cligase"/>
    <property type="match status" value="1"/>
</dbReference>
<comment type="similarity">
    <text evidence="1 5">Belongs to the 5-formyltetrahydrofolate cyclo-ligase family.</text>
</comment>
<keyword evidence="7" id="KW-1185">Reference proteome</keyword>
<dbReference type="GO" id="GO:0009396">
    <property type="term" value="P:folic acid-containing compound biosynthetic process"/>
    <property type="evidence" value="ECO:0007669"/>
    <property type="project" value="TreeGrafter"/>
</dbReference>
<evidence type="ECO:0000256" key="1">
    <source>
        <dbReference type="ARBA" id="ARBA00010638"/>
    </source>
</evidence>
<protein>
    <recommendedName>
        <fullName evidence="5">5-formyltetrahydrofolate cyclo-ligase</fullName>
        <ecNumber evidence="5">6.3.3.2</ecNumber>
    </recommendedName>
</protein>
<feature type="binding site" evidence="4">
    <location>
        <begin position="5"/>
        <end position="9"/>
    </location>
    <ligand>
        <name>ATP</name>
        <dbReference type="ChEBI" id="CHEBI:30616"/>
    </ligand>
</feature>
<gene>
    <name evidence="6" type="ORF">CLV58_102205</name>
</gene>
<feature type="binding site" evidence="4">
    <location>
        <position position="55"/>
    </location>
    <ligand>
        <name>substrate</name>
    </ligand>
</feature>
<dbReference type="InterPro" id="IPR024185">
    <property type="entry name" value="FTHF_cligase-like_sf"/>
</dbReference>
<dbReference type="InterPro" id="IPR002698">
    <property type="entry name" value="FTHF_cligase"/>
</dbReference>
<keyword evidence="2 4" id="KW-0547">Nucleotide-binding</keyword>
<dbReference type="NCBIfam" id="TIGR02727">
    <property type="entry name" value="MTHFS_bact"/>
    <property type="match status" value="1"/>
</dbReference>
<proteinExistence type="inferred from homology"/>
<dbReference type="GO" id="GO:0030272">
    <property type="term" value="F:5-formyltetrahydrofolate cyclo-ligase activity"/>
    <property type="evidence" value="ECO:0007669"/>
    <property type="project" value="UniProtKB-EC"/>
</dbReference>
<feature type="binding site" evidence="4">
    <location>
        <position position="62"/>
    </location>
    <ligand>
        <name>substrate</name>
    </ligand>
</feature>
<dbReference type="PANTHER" id="PTHR23407">
    <property type="entry name" value="ATPASE INHIBITOR/5-FORMYLTETRAHYDROFOLATE CYCLO-LIGASE"/>
    <property type="match status" value="1"/>
</dbReference>
<accession>A0A2T0TII4</accession>
<dbReference type="GO" id="GO:0005524">
    <property type="term" value="F:ATP binding"/>
    <property type="evidence" value="ECO:0007669"/>
    <property type="project" value="UniProtKB-KW"/>
</dbReference>
<evidence type="ECO:0000256" key="5">
    <source>
        <dbReference type="RuleBase" id="RU361279"/>
    </source>
</evidence>
<keyword evidence="3 4" id="KW-0067">ATP-binding</keyword>